<organism evidence="1 2">
    <name type="scientific">Cyanistes caeruleus</name>
    <name type="common">Eurasian blue tit</name>
    <name type="synonym">Parus caeruleus</name>
    <dbReference type="NCBI Taxonomy" id="156563"/>
    <lineage>
        <taxon>Eukaryota</taxon>
        <taxon>Metazoa</taxon>
        <taxon>Chordata</taxon>
        <taxon>Craniata</taxon>
        <taxon>Vertebrata</taxon>
        <taxon>Euteleostomi</taxon>
        <taxon>Archelosauria</taxon>
        <taxon>Archosauria</taxon>
        <taxon>Dinosauria</taxon>
        <taxon>Saurischia</taxon>
        <taxon>Theropoda</taxon>
        <taxon>Coelurosauria</taxon>
        <taxon>Aves</taxon>
        <taxon>Neognathae</taxon>
        <taxon>Neoaves</taxon>
        <taxon>Telluraves</taxon>
        <taxon>Australaves</taxon>
        <taxon>Passeriformes</taxon>
        <taxon>Paridae</taxon>
        <taxon>Cyanistes</taxon>
    </lineage>
</organism>
<keyword evidence="2" id="KW-1185">Reference proteome</keyword>
<evidence type="ECO:0000313" key="1">
    <source>
        <dbReference type="Ensembl" id="ENSCCEP00000012999.1"/>
    </source>
</evidence>
<dbReference type="PANTHER" id="PTHR47730">
    <property type="entry name" value="SMALL INTEGRAL MEMBRANE PROTEIN 29"/>
    <property type="match status" value="1"/>
</dbReference>
<name>A0A8C0URS9_CYACU</name>
<reference evidence="1" key="1">
    <citation type="submission" date="2025-08" db="UniProtKB">
        <authorList>
            <consortium name="Ensembl"/>
        </authorList>
    </citation>
    <scope>IDENTIFICATION</scope>
</reference>
<dbReference type="PANTHER" id="PTHR47730:SF1">
    <property type="entry name" value="SMALL INTEGRAL MEMBRANE PROTEIN 29"/>
    <property type="match status" value="1"/>
</dbReference>
<sequence>MQVFSCSVLAGRCRTSLCDSDLSSTVFPERPEGSACVKLAGAVGSDRLRHRLLPMYSYDPAEEPPESEQELLVEAEEAQVGPWDCGTQHHGRVPSGH</sequence>
<dbReference type="Proteomes" id="UP000694410">
    <property type="component" value="Unplaced"/>
</dbReference>
<dbReference type="Ensembl" id="ENSCCET00000020225.1">
    <property type="protein sequence ID" value="ENSCCEP00000012999.1"/>
    <property type="gene ID" value="ENSCCEG00000012488.1"/>
</dbReference>
<accession>A0A8C0URS9</accession>
<protein>
    <submittedName>
        <fullName evidence="1">Uncharacterized protein</fullName>
    </submittedName>
</protein>
<dbReference type="InterPro" id="IPR043239">
    <property type="entry name" value="SMIM29"/>
</dbReference>
<dbReference type="AlphaFoldDB" id="A0A8C0URS9"/>
<reference evidence="1" key="2">
    <citation type="submission" date="2025-09" db="UniProtKB">
        <authorList>
            <consortium name="Ensembl"/>
        </authorList>
    </citation>
    <scope>IDENTIFICATION</scope>
</reference>
<evidence type="ECO:0000313" key="2">
    <source>
        <dbReference type="Proteomes" id="UP000694410"/>
    </source>
</evidence>
<proteinExistence type="predicted"/>